<gene>
    <name evidence="1" type="ORF">CTI12_AA304510</name>
</gene>
<dbReference type="Proteomes" id="UP000245207">
    <property type="component" value="Unassembled WGS sequence"/>
</dbReference>
<keyword evidence="2" id="KW-1185">Reference proteome</keyword>
<dbReference type="PANTHER" id="PTHR37720">
    <property type="entry name" value="OS10G0481400 PROTEIN"/>
    <property type="match status" value="1"/>
</dbReference>
<reference evidence="1 2" key="1">
    <citation type="journal article" date="2018" name="Mol. Plant">
        <title>The genome of Artemisia annua provides insight into the evolution of Asteraceae family and artemisinin biosynthesis.</title>
        <authorList>
            <person name="Shen Q."/>
            <person name="Zhang L."/>
            <person name="Liao Z."/>
            <person name="Wang S."/>
            <person name="Yan T."/>
            <person name="Shi P."/>
            <person name="Liu M."/>
            <person name="Fu X."/>
            <person name="Pan Q."/>
            <person name="Wang Y."/>
            <person name="Lv Z."/>
            <person name="Lu X."/>
            <person name="Zhang F."/>
            <person name="Jiang W."/>
            <person name="Ma Y."/>
            <person name="Chen M."/>
            <person name="Hao X."/>
            <person name="Li L."/>
            <person name="Tang Y."/>
            <person name="Lv G."/>
            <person name="Zhou Y."/>
            <person name="Sun X."/>
            <person name="Brodelius P.E."/>
            <person name="Rose J.K.C."/>
            <person name="Tang K."/>
        </authorList>
    </citation>
    <scope>NUCLEOTIDE SEQUENCE [LARGE SCALE GENOMIC DNA]</scope>
    <source>
        <strain evidence="2">cv. Huhao1</strain>
        <tissue evidence="1">Leaf</tissue>
    </source>
</reference>
<sequence length="84" mass="8922">MISILAQERVLGAALGTAFTGFIVFQQRKDIYDTVAKSQPKPPKSQKELTAALVGLIPRILSFMSVADVSSAETGGVTDVLDGR</sequence>
<dbReference type="AlphaFoldDB" id="A0A2U1N5W8"/>
<protein>
    <submittedName>
        <fullName evidence="1">Uncharacterized protein</fullName>
    </submittedName>
</protein>
<evidence type="ECO:0000313" key="1">
    <source>
        <dbReference type="EMBL" id="PWA68893.1"/>
    </source>
</evidence>
<proteinExistence type="predicted"/>
<name>A0A2U1N5W8_ARTAN</name>
<dbReference type="PANTHER" id="PTHR37720:SF2">
    <property type="entry name" value="OS10G0481400 PROTEIN"/>
    <property type="match status" value="1"/>
</dbReference>
<comment type="caution">
    <text evidence="1">The sequence shown here is derived from an EMBL/GenBank/DDBJ whole genome shotgun (WGS) entry which is preliminary data.</text>
</comment>
<evidence type="ECO:0000313" key="2">
    <source>
        <dbReference type="Proteomes" id="UP000245207"/>
    </source>
</evidence>
<accession>A0A2U1N5W8</accession>
<organism evidence="1 2">
    <name type="scientific">Artemisia annua</name>
    <name type="common">Sweet wormwood</name>
    <dbReference type="NCBI Taxonomy" id="35608"/>
    <lineage>
        <taxon>Eukaryota</taxon>
        <taxon>Viridiplantae</taxon>
        <taxon>Streptophyta</taxon>
        <taxon>Embryophyta</taxon>
        <taxon>Tracheophyta</taxon>
        <taxon>Spermatophyta</taxon>
        <taxon>Magnoliopsida</taxon>
        <taxon>eudicotyledons</taxon>
        <taxon>Gunneridae</taxon>
        <taxon>Pentapetalae</taxon>
        <taxon>asterids</taxon>
        <taxon>campanulids</taxon>
        <taxon>Asterales</taxon>
        <taxon>Asteraceae</taxon>
        <taxon>Asteroideae</taxon>
        <taxon>Anthemideae</taxon>
        <taxon>Artemisiinae</taxon>
        <taxon>Artemisia</taxon>
    </lineage>
</organism>
<dbReference type="OrthoDB" id="1895233at2759"/>
<dbReference type="EMBL" id="PKPP01003545">
    <property type="protein sequence ID" value="PWA68893.1"/>
    <property type="molecule type" value="Genomic_DNA"/>
</dbReference>